<evidence type="ECO:0000313" key="2">
    <source>
        <dbReference type="Proteomes" id="UP000257109"/>
    </source>
</evidence>
<organism evidence="1 2">
    <name type="scientific">Mucuna pruriens</name>
    <name type="common">Velvet bean</name>
    <name type="synonym">Dolichos pruriens</name>
    <dbReference type="NCBI Taxonomy" id="157652"/>
    <lineage>
        <taxon>Eukaryota</taxon>
        <taxon>Viridiplantae</taxon>
        <taxon>Streptophyta</taxon>
        <taxon>Embryophyta</taxon>
        <taxon>Tracheophyta</taxon>
        <taxon>Spermatophyta</taxon>
        <taxon>Magnoliopsida</taxon>
        <taxon>eudicotyledons</taxon>
        <taxon>Gunneridae</taxon>
        <taxon>Pentapetalae</taxon>
        <taxon>rosids</taxon>
        <taxon>fabids</taxon>
        <taxon>Fabales</taxon>
        <taxon>Fabaceae</taxon>
        <taxon>Papilionoideae</taxon>
        <taxon>50 kb inversion clade</taxon>
        <taxon>NPAAA clade</taxon>
        <taxon>indigoferoid/millettioid clade</taxon>
        <taxon>Phaseoleae</taxon>
        <taxon>Mucuna</taxon>
    </lineage>
</organism>
<accession>A0A371F857</accession>
<feature type="non-terminal residue" evidence="1">
    <location>
        <position position="1"/>
    </location>
</feature>
<proteinExistence type="predicted"/>
<dbReference type="AlphaFoldDB" id="A0A371F857"/>
<name>A0A371F857_MUCPR</name>
<dbReference type="EMBL" id="QJKJ01010167">
    <property type="protein sequence ID" value="RDX74477.1"/>
    <property type="molecule type" value="Genomic_DNA"/>
</dbReference>
<protein>
    <submittedName>
        <fullName evidence="1">Uncharacterized protein</fullName>
    </submittedName>
</protein>
<dbReference type="Proteomes" id="UP000257109">
    <property type="component" value="Unassembled WGS sequence"/>
</dbReference>
<keyword evidence="2" id="KW-1185">Reference proteome</keyword>
<evidence type="ECO:0000313" key="1">
    <source>
        <dbReference type="EMBL" id="RDX74477.1"/>
    </source>
</evidence>
<reference evidence="1" key="1">
    <citation type="submission" date="2018-05" db="EMBL/GenBank/DDBJ databases">
        <title>Draft genome of Mucuna pruriens seed.</title>
        <authorList>
            <person name="Nnadi N.E."/>
            <person name="Vos R."/>
            <person name="Hasami M.H."/>
            <person name="Devisetty U.K."/>
            <person name="Aguiy J.C."/>
        </authorList>
    </citation>
    <scope>NUCLEOTIDE SEQUENCE [LARGE SCALE GENOMIC DNA]</scope>
    <source>
        <strain evidence="1">JCA_2017</strain>
    </source>
</reference>
<sequence length="104" mass="11682">MVSRPALNTLRAIVSTSHLVMIFRSFDHQIVIVIVHVNQRMARQCYVDSLKKEGNISTNVELDPIHSSSKALSPPRNYNAYNLSTINTKAPISGSRYKGRTKNN</sequence>
<comment type="caution">
    <text evidence="1">The sequence shown here is derived from an EMBL/GenBank/DDBJ whole genome shotgun (WGS) entry which is preliminary data.</text>
</comment>
<gene>
    <name evidence="1" type="ORF">CR513_45778</name>
</gene>